<organism evidence="1 2">
    <name type="scientific">Porphyromonas gingivalis (strain ATCC 33277 / DSM 20709 / CIP 103683 / JCM 12257 / NCTC 11834 / 2561)</name>
    <dbReference type="NCBI Taxonomy" id="431947"/>
    <lineage>
        <taxon>Bacteria</taxon>
        <taxon>Pseudomonadati</taxon>
        <taxon>Bacteroidota</taxon>
        <taxon>Bacteroidia</taxon>
        <taxon>Bacteroidales</taxon>
        <taxon>Porphyromonadaceae</taxon>
        <taxon>Porphyromonas</taxon>
    </lineage>
</organism>
<dbReference type="Proteomes" id="UP000008842">
    <property type="component" value="Chromosome"/>
</dbReference>
<evidence type="ECO:0000313" key="2">
    <source>
        <dbReference type="Proteomes" id="UP000008842"/>
    </source>
</evidence>
<name>B2RJ82_PORG3</name>
<gene>
    <name evidence="1" type="ordered locus">PGN_0908</name>
</gene>
<dbReference type="EMBL" id="AP009380">
    <property type="protein sequence ID" value="BAG33427.1"/>
    <property type="molecule type" value="Genomic_DNA"/>
</dbReference>
<proteinExistence type="predicted"/>
<accession>B2RJ82</accession>
<evidence type="ECO:0000313" key="1">
    <source>
        <dbReference type="EMBL" id="BAG33427.1"/>
    </source>
</evidence>
<protein>
    <submittedName>
        <fullName evidence="1">Uncharacterized protein</fullName>
    </submittedName>
</protein>
<sequence>MWVPLFYSPVKRPFSAFDLYRNDFRSIYKLKTIYIFIVNGLYIDRYLISQKSCFNLKKSIL</sequence>
<dbReference type="AlphaFoldDB" id="B2RJ82"/>
<dbReference type="HOGENOM" id="CLU_198313_1_0_10"/>
<dbReference type="BioCyc" id="PGIN431947:G1G2V-1000-MONOMER"/>
<reference evidence="1 2" key="1">
    <citation type="journal article" date="2008" name="DNA Res.">
        <title>Determination of the genome sequence of Porphyromonas gingivalis strain ATCC 33277 and genomic comparison with strain W83 revealed extensive genome rearrangements in P. gingivalis.</title>
        <authorList>
            <person name="Naito M."/>
            <person name="Hirakawa H."/>
            <person name="Yamashita A."/>
            <person name="Ohara N."/>
            <person name="Shoji M."/>
            <person name="Yukitake H."/>
            <person name="Nakayama K."/>
            <person name="Toh H."/>
            <person name="Yoshimura F."/>
            <person name="Kuhara S."/>
            <person name="Hattori M."/>
            <person name="Hayashi T."/>
            <person name="Nakayama K."/>
        </authorList>
    </citation>
    <scope>NUCLEOTIDE SEQUENCE [LARGE SCALE GENOMIC DNA]</scope>
    <source>
        <strain evidence="2">ATCC 33277 / DSM 20709 / CIP 103683 / JCM 12257 / NCTC 11834 / 2561</strain>
    </source>
</reference>
<dbReference type="KEGG" id="pgn:PGN_0908"/>